<dbReference type="EMBL" id="DS499596">
    <property type="protein sequence ID" value="EDP53367.1"/>
    <property type="molecule type" value="Genomic_DNA"/>
</dbReference>
<protein>
    <recommendedName>
        <fullName evidence="3">Secreted protein CSS2 C-terminal domain-containing protein</fullName>
    </recommendedName>
</protein>
<dbReference type="AlphaFoldDB" id="B0Y029"/>
<reference evidence="4 5" key="1">
    <citation type="journal article" date="2008" name="PLoS Genet.">
        <title>Genomic islands in the pathogenic filamentous fungus Aspergillus fumigatus.</title>
        <authorList>
            <person name="Fedorova N.D."/>
            <person name="Khaldi N."/>
            <person name="Joardar V.S."/>
            <person name="Maiti R."/>
            <person name="Amedeo P."/>
            <person name="Anderson M.J."/>
            <person name="Crabtree J."/>
            <person name="Silva J.C."/>
            <person name="Badger J.H."/>
            <person name="Albarraq A."/>
            <person name="Angiuoli S."/>
            <person name="Bussey H."/>
            <person name="Bowyer P."/>
            <person name="Cotty P.J."/>
            <person name="Dyer P.S."/>
            <person name="Egan A."/>
            <person name="Galens K."/>
            <person name="Fraser-Liggett C.M."/>
            <person name="Haas B.J."/>
            <person name="Inman J.M."/>
            <person name="Kent R."/>
            <person name="Lemieux S."/>
            <person name="Malavazi I."/>
            <person name="Orvis J."/>
            <person name="Roemer T."/>
            <person name="Ronning C.M."/>
            <person name="Sundaram J.P."/>
            <person name="Sutton G."/>
            <person name="Turner G."/>
            <person name="Venter J.C."/>
            <person name="White O.R."/>
            <person name="Whitty B.R."/>
            <person name="Youngman P."/>
            <person name="Wolfe K.H."/>
            <person name="Goldman G.H."/>
            <person name="Wortman J.R."/>
            <person name="Jiang B."/>
            <person name="Denning D.W."/>
            <person name="Nierman W.C."/>
        </authorList>
    </citation>
    <scope>NUCLEOTIDE SEQUENCE [LARGE SCALE GENOMIC DNA]</scope>
    <source>
        <strain evidence="5">CBS 144.89 / FGSC A1163 / CEA10</strain>
    </source>
</reference>
<keyword evidence="2" id="KW-0472">Membrane</keyword>
<dbReference type="HOGENOM" id="CLU_056568_0_0_1"/>
<proteinExistence type="predicted"/>
<dbReference type="InterPro" id="IPR046624">
    <property type="entry name" value="CSS2_C"/>
</dbReference>
<keyword evidence="5" id="KW-1185">Reference proteome</keyword>
<organism evidence="4 5">
    <name type="scientific">Aspergillus fumigatus (strain CBS 144.89 / FGSC A1163 / CEA10)</name>
    <name type="common">Neosartorya fumigata</name>
    <dbReference type="NCBI Taxonomy" id="451804"/>
    <lineage>
        <taxon>Eukaryota</taxon>
        <taxon>Fungi</taxon>
        <taxon>Dikarya</taxon>
        <taxon>Ascomycota</taxon>
        <taxon>Pezizomycotina</taxon>
        <taxon>Eurotiomycetes</taxon>
        <taxon>Eurotiomycetidae</taxon>
        <taxon>Eurotiales</taxon>
        <taxon>Aspergillaceae</taxon>
        <taxon>Aspergillus</taxon>
        <taxon>Aspergillus subgen. Fumigati</taxon>
    </lineage>
</organism>
<sequence length="406" mass="43451">MTKSESDQNSCSLVYGTDSDGTYVEGYAYEATTSGENCDTTAKKKTIIAAYHVQFGFVPWPHNVAVWELRVYKQPALWVLVVCQFSFNGAGNSNLSTATRSTHSKDGKPDGSHLARPESRFGEWILKRDTTTITDAVTSTTAIETVTSATTRDSHATTTSDSRTTSSSETSSSFTTTTAAATTTSTTTSSTSSSTATSSSSASIAASTTTTTATRTTITSTTTPTPTESAELKEWNHRGTIAAIVTFSILGSVFVGACIARCFRNWAKKRHIKARKQPDQESSLYMLGPTAENAKPASQVKLDRESIMFCDERSVPSLSGQSYWQGSMGRSSLPSEDVGRSMSSGRHTPLGVREQHGTAEAQPRCQPPDSSLPDDASTTTRLISWRSSSTSTSPALTARSNGIRPL</sequence>
<evidence type="ECO:0000256" key="1">
    <source>
        <dbReference type="SAM" id="MobiDB-lite"/>
    </source>
</evidence>
<feature type="domain" description="Secreted protein CSS2 C-terminal" evidence="3">
    <location>
        <begin position="3"/>
        <end position="51"/>
    </location>
</feature>
<feature type="compositionally biased region" description="Low complexity" evidence="1">
    <location>
        <begin position="377"/>
        <end position="400"/>
    </location>
</feature>
<feature type="compositionally biased region" description="Low complexity" evidence="1">
    <location>
        <begin position="148"/>
        <end position="229"/>
    </location>
</feature>
<feature type="region of interest" description="Disordered" evidence="1">
    <location>
        <begin position="317"/>
        <end position="406"/>
    </location>
</feature>
<evidence type="ECO:0000313" key="5">
    <source>
        <dbReference type="Proteomes" id="UP000001699"/>
    </source>
</evidence>
<feature type="compositionally biased region" description="Polar residues" evidence="1">
    <location>
        <begin position="317"/>
        <end position="334"/>
    </location>
</feature>
<feature type="transmembrane region" description="Helical" evidence="2">
    <location>
        <begin position="241"/>
        <end position="263"/>
    </location>
</feature>
<evidence type="ECO:0000256" key="2">
    <source>
        <dbReference type="SAM" id="Phobius"/>
    </source>
</evidence>
<name>B0Y029_ASPFC</name>
<keyword evidence="2" id="KW-1133">Transmembrane helix</keyword>
<dbReference type="Proteomes" id="UP000001699">
    <property type="component" value="Unassembled WGS sequence"/>
</dbReference>
<feature type="region of interest" description="Disordered" evidence="1">
    <location>
        <begin position="96"/>
        <end position="119"/>
    </location>
</feature>
<dbReference type="VEuPathDB" id="FungiDB:AFUB_045420"/>
<gene>
    <name evidence="4" type="ORF">AFUB_045420</name>
</gene>
<accession>B0Y029</accession>
<dbReference type="Pfam" id="PF20521">
    <property type="entry name" value="DUF6736"/>
    <property type="match status" value="1"/>
</dbReference>
<feature type="compositionally biased region" description="Basic and acidic residues" evidence="1">
    <location>
        <begin position="103"/>
        <end position="119"/>
    </location>
</feature>
<feature type="region of interest" description="Disordered" evidence="1">
    <location>
        <begin position="148"/>
        <end position="231"/>
    </location>
</feature>
<keyword evidence="2" id="KW-0812">Transmembrane</keyword>
<dbReference type="OrthoDB" id="4366245at2759"/>
<evidence type="ECO:0000313" key="4">
    <source>
        <dbReference type="EMBL" id="EDP53367.1"/>
    </source>
</evidence>
<evidence type="ECO:0000259" key="3">
    <source>
        <dbReference type="Pfam" id="PF20521"/>
    </source>
</evidence>